<feature type="transmembrane region" description="Helical" evidence="8">
    <location>
        <begin position="356"/>
        <end position="377"/>
    </location>
</feature>
<name>A0ABP4Q8W2_9ACTN</name>
<feature type="transmembrane region" description="Helical" evidence="8">
    <location>
        <begin position="412"/>
        <end position="430"/>
    </location>
</feature>
<dbReference type="InterPro" id="IPR038731">
    <property type="entry name" value="RgtA/B/C-like"/>
</dbReference>
<keyword evidence="5 8" id="KW-0812">Transmembrane</keyword>
<gene>
    <name evidence="11" type="ORF">GCM10009804_70600</name>
</gene>
<feature type="transmembrane region" description="Helical" evidence="8">
    <location>
        <begin position="167"/>
        <end position="197"/>
    </location>
</feature>
<dbReference type="Pfam" id="PF13231">
    <property type="entry name" value="PMT_2"/>
    <property type="match status" value="1"/>
</dbReference>
<dbReference type="InterPro" id="IPR056785">
    <property type="entry name" value="YkcA/B-like_C"/>
</dbReference>
<dbReference type="PANTHER" id="PTHR33908">
    <property type="entry name" value="MANNOSYLTRANSFERASE YKCB-RELATED"/>
    <property type="match status" value="1"/>
</dbReference>
<dbReference type="Pfam" id="PF24878">
    <property type="entry name" value="YkcB_C"/>
    <property type="match status" value="1"/>
</dbReference>
<protein>
    <submittedName>
        <fullName evidence="11">Glycosyltransferase family 39 protein</fullName>
    </submittedName>
</protein>
<dbReference type="EMBL" id="BAAAPH010000034">
    <property type="protein sequence ID" value="GAA1604135.1"/>
    <property type="molecule type" value="Genomic_DNA"/>
</dbReference>
<evidence type="ECO:0000256" key="6">
    <source>
        <dbReference type="ARBA" id="ARBA00022989"/>
    </source>
</evidence>
<comment type="caution">
    <text evidence="11">The sequence shown here is derived from an EMBL/GenBank/DDBJ whole genome shotgun (WGS) entry which is preliminary data.</text>
</comment>
<keyword evidence="7 8" id="KW-0472">Membrane</keyword>
<feature type="transmembrane region" description="Helical" evidence="8">
    <location>
        <begin position="283"/>
        <end position="303"/>
    </location>
</feature>
<dbReference type="Proteomes" id="UP001501705">
    <property type="component" value="Unassembled WGS sequence"/>
</dbReference>
<dbReference type="PANTHER" id="PTHR33908:SF3">
    <property type="entry name" value="UNDECAPRENYL PHOSPHATE-ALPHA-4-AMINO-4-DEOXY-L-ARABINOSE ARABINOSYL TRANSFERASE"/>
    <property type="match status" value="1"/>
</dbReference>
<dbReference type="RefSeq" id="WP_344240829.1">
    <property type="nucleotide sequence ID" value="NZ_BAAAPH010000034.1"/>
</dbReference>
<feature type="transmembrane region" description="Helical" evidence="8">
    <location>
        <begin position="331"/>
        <end position="350"/>
    </location>
</feature>
<accession>A0ABP4Q8W2</accession>
<evidence type="ECO:0000256" key="3">
    <source>
        <dbReference type="ARBA" id="ARBA00022676"/>
    </source>
</evidence>
<keyword evidence="6 8" id="KW-1133">Transmembrane helix</keyword>
<keyword evidence="2" id="KW-1003">Cell membrane</keyword>
<sequence length="597" mass="61998">MTIRATKAAYVALLLLTAIGYLWGLFRNGFANEYYAAAVQAGAISWKAWFFAAFDAPGFITVDKTPGALWVMGLSARLFGFSSWSMLLPQALMGVGTVALLYACVRRWFSAPAALLAGVIMAVTPVSVLMFRFNNPDALLVLLLTSAAYAVTRAISSEHHPARWMVLAGALVGFAFLTKMTQAFLVLPALAFAYLLAGRKGVWVRVRNTALAGIAMVLGGGWWIAIVELMPASARPYIGGSRTNSIVELALGYNGLSRLSGSAARSGPGAEATGLQRLLDPEYAGQILWLLPVALISAVALLVMRGGRGARGAVAQQAAFGAGVDRSGRRAFVVLWAGWLVVTGAVFVLMDGTVHSYYMIALAPPIAALSGAGLVLLWSRRDELIARAALSGGALLTAGISFGLLSRASTGALPYAVLTIGVLAAGLLLVNSSQFRVLTAGLLVGTALAGPLTYSIQTISVRKGGTMPTAGPTSSSGGGRSGALISGTATSQVPAELTALLDGASGYTWAAAAVSAHTAAPLELATGRPVIAIGGFNGTNPTPTLTDFQHLIASNQIRYFIDGVSLPNAIATWVRTTYQPTTISGTTVYDLTSPTPT</sequence>
<proteinExistence type="predicted"/>
<evidence type="ECO:0000256" key="2">
    <source>
        <dbReference type="ARBA" id="ARBA00022475"/>
    </source>
</evidence>
<feature type="domain" description="Glycosyltransferase RgtA/B/C/D-like" evidence="9">
    <location>
        <begin position="63"/>
        <end position="217"/>
    </location>
</feature>
<feature type="transmembrane region" description="Helical" evidence="8">
    <location>
        <begin position="108"/>
        <end position="131"/>
    </location>
</feature>
<evidence type="ECO:0000259" key="9">
    <source>
        <dbReference type="Pfam" id="PF13231"/>
    </source>
</evidence>
<evidence type="ECO:0000256" key="8">
    <source>
        <dbReference type="SAM" id="Phobius"/>
    </source>
</evidence>
<keyword evidence="3" id="KW-0328">Glycosyltransferase</keyword>
<evidence type="ECO:0000256" key="1">
    <source>
        <dbReference type="ARBA" id="ARBA00004651"/>
    </source>
</evidence>
<feature type="transmembrane region" description="Helical" evidence="8">
    <location>
        <begin position="209"/>
        <end position="227"/>
    </location>
</feature>
<evidence type="ECO:0000256" key="5">
    <source>
        <dbReference type="ARBA" id="ARBA00022692"/>
    </source>
</evidence>
<organism evidence="11 12">
    <name type="scientific">Kribbella hippodromi</name>
    <dbReference type="NCBI Taxonomy" id="434347"/>
    <lineage>
        <taxon>Bacteria</taxon>
        <taxon>Bacillati</taxon>
        <taxon>Actinomycetota</taxon>
        <taxon>Actinomycetes</taxon>
        <taxon>Propionibacteriales</taxon>
        <taxon>Kribbellaceae</taxon>
        <taxon>Kribbella</taxon>
    </lineage>
</organism>
<feature type="transmembrane region" description="Helical" evidence="8">
    <location>
        <begin position="437"/>
        <end position="456"/>
    </location>
</feature>
<evidence type="ECO:0000313" key="12">
    <source>
        <dbReference type="Proteomes" id="UP001501705"/>
    </source>
</evidence>
<comment type="subcellular location">
    <subcellularLocation>
        <location evidence="1">Cell membrane</location>
        <topology evidence="1">Multi-pass membrane protein</topology>
    </subcellularLocation>
</comment>
<evidence type="ECO:0000256" key="7">
    <source>
        <dbReference type="ARBA" id="ARBA00023136"/>
    </source>
</evidence>
<evidence type="ECO:0000256" key="4">
    <source>
        <dbReference type="ARBA" id="ARBA00022679"/>
    </source>
</evidence>
<dbReference type="InterPro" id="IPR050297">
    <property type="entry name" value="LipidA_mod_glycosyltrf_83"/>
</dbReference>
<evidence type="ECO:0000313" key="11">
    <source>
        <dbReference type="EMBL" id="GAA1604135.1"/>
    </source>
</evidence>
<keyword evidence="4" id="KW-0808">Transferase</keyword>
<evidence type="ECO:0000259" key="10">
    <source>
        <dbReference type="Pfam" id="PF24878"/>
    </source>
</evidence>
<feature type="domain" description="Putative mannosyltransferase YkcA/B-like C-terminal" evidence="10">
    <location>
        <begin position="500"/>
        <end position="576"/>
    </location>
</feature>
<keyword evidence="12" id="KW-1185">Reference proteome</keyword>
<feature type="transmembrane region" description="Helical" evidence="8">
    <location>
        <begin position="384"/>
        <end position="406"/>
    </location>
</feature>
<reference evidence="12" key="1">
    <citation type="journal article" date="2019" name="Int. J. Syst. Evol. Microbiol.">
        <title>The Global Catalogue of Microorganisms (GCM) 10K type strain sequencing project: providing services to taxonomists for standard genome sequencing and annotation.</title>
        <authorList>
            <consortium name="The Broad Institute Genomics Platform"/>
            <consortium name="The Broad Institute Genome Sequencing Center for Infectious Disease"/>
            <person name="Wu L."/>
            <person name="Ma J."/>
        </authorList>
    </citation>
    <scope>NUCLEOTIDE SEQUENCE [LARGE SCALE GENOMIC DNA]</scope>
    <source>
        <strain evidence="12">JCM 15572</strain>
    </source>
</reference>